<dbReference type="InterPro" id="IPR005162">
    <property type="entry name" value="Retrotrans_gag_dom"/>
</dbReference>
<accession>A0AAW2QKP3</accession>
<gene>
    <name evidence="2" type="ORF">Scaly_1068400</name>
</gene>
<comment type="caution">
    <text evidence="2">The sequence shown here is derived from an EMBL/GenBank/DDBJ whole genome shotgun (WGS) entry which is preliminary data.</text>
</comment>
<proteinExistence type="predicted"/>
<evidence type="ECO:0000313" key="2">
    <source>
        <dbReference type="EMBL" id="KAL0368495.1"/>
    </source>
</evidence>
<reference evidence="2" key="1">
    <citation type="submission" date="2020-06" db="EMBL/GenBank/DDBJ databases">
        <authorList>
            <person name="Li T."/>
            <person name="Hu X."/>
            <person name="Zhang T."/>
            <person name="Song X."/>
            <person name="Zhang H."/>
            <person name="Dai N."/>
            <person name="Sheng W."/>
            <person name="Hou X."/>
            <person name="Wei L."/>
        </authorList>
    </citation>
    <scope>NUCLEOTIDE SEQUENCE</scope>
    <source>
        <strain evidence="2">KEN8</strain>
        <tissue evidence="2">Leaf</tissue>
    </source>
</reference>
<name>A0AAW2QKP3_9LAMI</name>
<organism evidence="2">
    <name type="scientific">Sesamum calycinum</name>
    <dbReference type="NCBI Taxonomy" id="2727403"/>
    <lineage>
        <taxon>Eukaryota</taxon>
        <taxon>Viridiplantae</taxon>
        <taxon>Streptophyta</taxon>
        <taxon>Embryophyta</taxon>
        <taxon>Tracheophyta</taxon>
        <taxon>Spermatophyta</taxon>
        <taxon>Magnoliopsida</taxon>
        <taxon>eudicotyledons</taxon>
        <taxon>Gunneridae</taxon>
        <taxon>Pentapetalae</taxon>
        <taxon>asterids</taxon>
        <taxon>lamiids</taxon>
        <taxon>Lamiales</taxon>
        <taxon>Pedaliaceae</taxon>
        <taxon>Sesamum</taxon>
    </lineage>
</organism>
<dbReference type="EMBL" id="JACGWM010000006">
    <property type="protein sequence ID" value="KAL0368495.1"/>
    <property type="molecule type" value="Genomic_DNA"/>
</dbReference>
<sequence>MKQEFLQRFFPAFRATHLQTEIYGISQLNGDSLYEYWERFKELVASYPHYQFIESFLIQYFYKGFSGMDMRMVDASIGGGLIEKTADEAQHLISSLDITWIEVSPGLTG</sequence>
<dbReference type="PANTHER" id="PTHR33223">
    <property type="entry name" value="CCHC-TYPE DOMAIN-CONTAINING PROTEIN"/>
    <property type="match status" value="1"/>
</dbReference>
<dbReference type="AlphaFoldDB" id="A0AAW2QKP3"/>
<dbReference type="Pfam" id="PF03732">
    <property type="entry name" value="Retrotrans_gag"/>
    <property type="match status" value="1"/>
</dbReference>
<evidence type="ECO:0000259" key="1">
    <source>
        <dbReference type="Pfam" id="PF03732"/>
    </source>
</evidence>
<protein>
    <recommendedName>
        <fullName evidence="1">Retrotransposon gag domain-containing protein</fullName>
    </recommendedName>
</protein>
<dbReference type="PANTHER" id="PTHR33223:SF3">
    <property type="match status" value="1"/>
</dbReference>
<reference evidence="2" key="2">
    <citation type="journal article" date="2024" name="Plant">
        <title>Genomic evolution and insights into agronomic trait innovations of Sesamum species.</title>
        <authorList>
            <person name="Miao H."/>
            <person name="Wang L."/>
            <person name="Qu L."/>
            <person name="Liu H."/>
            <person name="Sun Y."/>
            <person name="Le M."/>
            <person name="Wang Q."/>
            <person name="Wei S."/>
            <person name="Zheng Y."/>
            <person name="Lin W."/>
            <person name="Duan Y."/>
            <person name="Cao H."/>
            <person name="Xiong S."/>
            <person name="Wang X."/>
            <person name="Wei L."/>
            <person name="Li C."/>
            <person name="Ma Q."/>
            <person name="Ju M."/>
            <person name="Zhao R."/>
            <person name="Li G."/>
            <person name="Mu C."/>
            <person name="Tian Q."/>
            <person name="Mei H."/>
            <person name="Zhang T."/>
            <person name="Gao T."/>
            <person name="Zhang H."/>
        </authorList>
    </citation>
    <scope>NUCLEOTIDE SEQUENCE</scope>
    <source>
        <strain evidence="2">KEN8</strain>
    </source>
</reference>
<feature type="domain" description="Retrotransposon gag" evidence="1">
    <location>
        <begin position="1"/>
        <end position="65"/>
    </location>
</feature>